<comment type="caution">
    <text evidence="1">The sequence shown here is derived from an EMBL/GenBank/DDBJ whole genome shotgun (WGS) entry which is preliminary data.</text>
</comment>
<evidence type="ECO:0000313" key="2">
    <source>
        <dbReference type="Proteomes" id="UP000299102"/>
    </source>
</evidence>
<gene>
    <name evidence="1" type="ORF">EVAR_54276_1</name>
</gene>
<evidence type="ECO:0000313" key="1">
    <source>
        <dbReference type="EMBL" id="GBP77893.1"/>
    </source>
</evidence>
<dbReference type="AlphaFoldDB" id="A0A4C1YSC7"/>
<protein>
    <submittedName>
        <fullName evidence="1">Uncharacterized protein</fullName>
    </submittedName>
</protein>
<reference evidence="1 2" key="1">
    <citation type="journal article" date="2019" name="Commun. Biol.">
        <title>The bagworm genome reveals a unique fibroin gene that provides high tensile strength.</title>
        <authorList>
            <person name="Kono N."/>
            <person name="Nakamura H."/>
            <person name="Ohtoshi R."/>
            <person name="Tomita M."/>
            <person name="Numata K."/>
            <person name="Arakawa K."/>
        </authorList>
    </citation>
    <scope>NUCLEOTIDE SEQUENCE [LARGE SCALE GENOMIC DNA]</scope>
</reference>
<sequence>MVLLDGRTHRGDSCNKVSMDISLANLYATHAGDAGSNPVCMQADLHHTYPGADNFSKSYEIWDTDILFTFNYEENLKDTSVPQKVHDTFQDYLIYKGRRRRPLIHSQLGQRGGLEVELLNRGYLSRGPRKT</sequence>
<dbReference type="Proteomes" id="UP000299102">
    <property type="component" value="Unassembled WGS sequence"/>
</dbReference>
<dbReference type="EMBL" id="BGZK01001352">
    <property type="protein sequence ID" value="GBP77893.1"/>
    <property type="molecule type" value="Genomic_DNA"/>
</dbReference>
<proteinExistence type="predicted"/>
<keyword evidence="2" id="KW-1185">Reference proteome</keyword>
<name>A0A4C1YSC7_EUMVA</name>
<accession>A0A4C1YSC7</accession>
<organism evidence="1 2">
    <name type="scientific">Eumeta variegata</name>
    <name type="common">Bagworm moth</name>
    <name type="synonym">Eumeta japonica</name>
    <dbReference type="NCBI Taxonomy" id="151549"/>
    <lineage>
        <taxon>Eukaryota</taxon>
        <taxon>Metazoa</taxon>
        <taxon>Ecdysozoa</taxon>
        <taxon>Arthropoda</taxon>
        <taxon>Hexapoda</taxon>
        <taxon>Insecta</taxon>
        <taxon>Pterygota</taxon>
        <taxon>Neoptera</taxon>
        <taxon>Endopterygota</taxon>
        <taxon>Lepidoptera</taxon>
        <taxon>Glossata</taxon>
        <taxon>Ditrysia</taxon>
        <taxon>Tineoidea</taxon>
        <taxon>Psychidae</taxon>
        <taxon>Oiketicinae</taxon>
        <taxon>Eumeta</taxon>
    </lineage>
</organism>